<proteinExistence type="predicted"/>
<organism evidence="1 2">
    <name type="scientific">Letharia lupina</name>
    <dbReference type="NCBI Taxonomy" id="560253"/>
    <lineage>
        <taxon>Eukaryota</taxon>
        <taxon>Fungi</taxon>
        <taxon>Dikarya</taxon>
        <taxon>Ascomycota</taxon>
        <taxon>Pezizomycotina</taxon>
        <taxon>Lecanoromycetes</taxon>
        <taxon>OSLEUM clade</taxon>
        <taxon>Lecanoromycetidae</taxon>
        <taxon>Lecanorales</taxon>
        <taxon>Lecanorineae</taxon>
        <taxon>Parmeliaceae</taxon>
        <taxon>Letharia</taxon>
    </lineage>
</organism>
<sequence>MSDVPTFITFAGAGLFSGANGTVCHSSVSTGGELDTFYWSSVTQRQYQVSSAGTPAANGARDPSAALTLYENLQGLSLPVLFDGAYDCTLEGKAKGSSVVNVNADGTLDVSCLTVLPMYLPKNTACPEGAVTVDGNCPFGCER</sequence>
<dbReference type="Proteomes" id="UP000593566">
    <property type="component" value="Unassembled WGS sequence"/>
</dbReference>
<dbReference type="AlphaFoldDB" id="A0A8H6FF29"/>
<keyword evidence="2" id="KW-1185">Reference proteome</keyword>
<name>A0A8H6FF29_9LECA</name>
<dbReference type="GeneID" id="59337393"/>
<gene>
    <name evidence="1" type="ORF">HO133_008998</name>
</gene>
<comment type="caution">
    <text evidence="1">The sequence shown here is derived from an EMBL/GenBank/DDBJ whole genome shotgun (WGS) entry which is preliminary data.</text>
</comment>
<reference evidence="1 2" key="1">
    <citation type="journal article" date="2020" name="Genomics">
        <title>Complete, high-quality genomes from long-read metagenomic sequencing of two wolf lichen thalli reveals enigmatic genome architecture.</title>
        <authorList>
            <person name="McKenzie S.K."/>
            <person name="Walston R.F."/>
            <person name="Allen J.L."/>
        </authorList>
    </citation>
    <scope>NUCLEOTIDE SEQUENCE [LARGE SCALE GENOMIC DNA]</scope>
    <source>
        <strain evidence="1">WasteWater1</strain>
    </source>
</reference>
<dbReference type="RefSeq" id="XP_037154685.1">
    <property type="nucleotide sequence ID" value="XM_037299859.1"/>
</dbReference>
<protein>
    <submittedName>
        <fullName evidence="1">Uncharacterized protein</fullName>
    </submittedName>
</protein>
<dbReference type="EMBL" id="JACCJB010000006">
    <property type="protein sequence ID" value="KAF6226132.1"/>
    <property type="molecule type" value="Genomic_DNA"/>
</dbReference>
<accession>A0A8H6FF29</accession>
<evidence type="ECO:0000313" key="1">
    <source>
        <dbReference type="EMBL" id="KAF6226132.1"/>
    </source>
</evidence>
<evidence type="ECO:0000313" key="2">
    <source>
        <dbReference type="Proteomes" id="UP000593566"/>
    </source>
</evidence>